<feature type="transmembrane region" description="Helical" evidence="1">
    <location>
        <begin position="12"/>
        <end position="31"/>
    </location>
</feature>
<keyword evidence="1" id="KW-0472">Membrane</keyword>
<feature type="transmembrane region" description="Helical" evidence="1">
    <location>
        <begin position="125"/>
        <end position="141"/>
    </location>
</feature>
<protein>
    <recommendedName>
        <fullName evidence="4">ECF transporter S component</fullName>
    </recommendedName>
</protein>
<evidence type="ECO:0000313" key="3">
    <source>
        <dbReference type="Proteomes" id="UP000176429"/>
    </source>
</evidence>
<comment type="caution">
    <text evidence="2">The sequence shown here is derived from an EMBL/GenBank/DDBJ whole genome shotgun (WGS) entry which is preliminary data.</text>
</comment>
<evidence type="ECO:0008006" key="4">
    <source>
        <dbReference type="Google" id="ProtNLM"/>
    </source>
</evidence>
<accession>A0A1G2P4U0</accession>
<feature type="transmembrane region" description="Helical" evidence="1">
    <location>
        <begin position="188"/>
        <end position="208"/>
    </location>
</feature>
<name>A0A1G2P4U0_9BACT</name>
<gene>
    <name evidence="2" type="ORF">A3H68_01865</name>
</gene>
<feature type="transmembrane region" description="Helical" evidence="1">
    <location>
        <begin position="103"/>
        <end position="119"/>
    </location>
</feature>
<feature type="transmembrane region" description="Helical" evidence="1">
    <location>
        <begin position="43"/>
        <end position="66"/>
    </location>
</feature>
<organism evidence="2 3">
    <name type="scientific">Candidatus Taylorbacteria bacterium RIFCSPLOWO2_02_FULL_46_40</name>
    <dbReference type="NCBI Taxonomy" id="1802329"/>
    <lineage>
        <taxon>Bacteria</taxon>
        <taxon>Candidatus Tayloriibacteriota</taxon>
    </lineage>
</organism>
<dbReference type="AlphaFoldDB" id="A0A1G2P4U0"/>
<reference evidence="2 3" key="1">
    <citation type="journal article" date="2016" name="Nat. Commun.">
        <title>Thousands of microbial genomes shed light on interconnected biogeochemical processes in an aquifer system.</title>
        <authorList>
            <person name="Anantharaman K."/>
            <person name="Brown C.T."/>
            <person name="Hug L.A."/>
            <person name="Sharon I."/>
            <person name="Castelle C.J."/>
            <person name="Probst A.J."/>
            <person name="Thomas B.C."/>
            <person name="Singh A."/>
            <person name="Wilkins M.J."/>
            <person name="Karaoz U."/>
            <person name="Brodie E.L."/>
            <person name="Williams K.H."/>
            <person name="Hubbard S.S."/>
            <person name="Banfield J.F."/>
        </authorList>
    </citation>
    <scope>NUCLEOTIDE SEQUENCE [LARGE SCALE GENOMIC DNA]</scope>
</reference>
<keyword evidence="1" id="KW-0812">Transmembrane</keyword>
<dbReference type="Proteomes" id="UP000176429">
    <property type="component" value="Unassembled WGS sequence"/>
</dbReference>
<evidence type="ECO:0000256" key="1">
    <source>
        <dbReference type="SAM" id="Phobius"/>
    </source>
</evidence>
<proteinExistence type="predicted"/>
<dbReference type="EMBL" id="MHSH01000001">
    <property type="protein sequence ID" value="OHA42652.1"/>
    <property type="molecule type" value="Genomic_DNA"/>
</dbReference>
<sequence>MKYLHQFITKKNLLFIAIFAIVGFIALQIPVAQLEGSRVKFTIYDAFAPIAGSFIGSIPGVIAVFLMQFFNFLIHGAEIVDTGTIIRFFPMLFAVLYFAKKRAANLVIPALAIVAFIAHPIGREVWYFSLFWLIPIIAHFFRDRFLTARALGATFTAHAVGGALWIWVFALPAPVWNSLISVVIAERMLFALGICGSFILVNNLLGFLEKKHLLNLGFYIDQKYLAPILRNEHNTTTTSSAT</sequence>
<keyword evidence="1" id="KW-1133">Transmembrane helix</keyword>
<evidence type="ECO:0000313" key="2">
    <source>
        <dbReference type="EMBL" id="OHA42652.1"/>
    </source>
</evidence>